<organism evidence="1 2">
    <name type="scientific">Panagrolaimus sp. PS1159</name>
    <dbReference type="NCBI Taxonomy" id="55785"/>
    <lineage>
        <taxon>Eukaryota</taxon>
        <taxon>Metazoa</taxon>
        <taxon>Ecdysozoa</taxon>
        <taxon>Nematoda</taxon>
        <taxon>Chromadorea</taxon>
        <taxon>Rhabditida</taxon>
        <taxon>Tylenchina</taxon>
        <taxon>Panagrolaimomorpha</taxon>
        <taxon>Panagrolaimoidea</taxon>
        <taxon>Panagrolaimidae</taxon>
        <taxon>Panagrolaimus</taxon>
    </lineage>
</organism>
<dbReference type="Proteomes" id="UP000887580">
    <property type="component" value="Unplaced"/>
</dbReference>
<sequence length="93" mass="10225">MSDWRTDDRKNFRSADTSVFNNVVRIHSINNILTQATNATFLDEIKANPNVPKDFKLSPLSCGTCTGTIISDRHILTAAHCVVDPNVQDAGIP</sequence>
<evidence type="ECO:0000313" key="1">
    <source>
        <dbReference type="Proteomes" id="UP000887580"/>
    </source>
</evidence>
<accession>A0AC35F6D1</accession>
<dbReference type="WBParaSite" id="PS1159_v2.g14368.t1">
    <property type="protein sequence ID" value="PS1159_v2.g14368.t1"/>
    <property type="gene ID" value="PS1159_v2.g14368"/>
</dbReference>
<name>A0AC35F6D1_9BILA</name>
<reference evidence="2" key="1">
    <citation type="submission" date="2022-11" db="UniProtKB">
        <authorList>
            <consortium name="WormBaseParasite"/>
        </authorList>
    </citation>
    <scope>IDENTIFICATION</scope>
</reference>
<proteinExistence type="predicted"/>
<evidence type="ECO:0000313" key="2">
    <source>
        <dbReference type="WBParaSite" id="PS1159_v2.g14368.t1"/>
    </source>
</evidence>
<protein>
    <submittedName>
        <fullName evidence="2">Peptidase S1 domain-containing protein</fullName>
    </submittedName>
</protein>